<keyword evidence="2" id="KW-0396">Initiation factor</keyword>
<sequence length="173" mass="19156">MSRDTYAHLKRYLTERGGGPVARIIHDRLYLDVYEGVPRTRAQVGATAGAQEGEAPKQDDVLVRMMDERTADYVRTLLGHSGPVYACSFSPDRNLLLTAGEDGTSGLDNCVKLWDFTRVLEDNHEEDVSVSHNPEVKRSESLLLGTFPTKNTPVLATHFTRRNVLLAAGPFEG</sequence>
<reference evidence="2 3" key="1">
    <citation type="submission" date="2018-04" db="EMBL/GenBank/DDBJ databases">
        <authorList>
            <person name="Zhang X."/>
            <person name="Yuan J."/>
            <person name="Li F."/>
            <person name="Xiang J."/>
        </authorList>
    </citation>
    <scope>NUCLEOTIDE SEQUENCE [LARGE SCALE GENOMIC DNA]</scope>
    <source>
        <tissue evidence="2">Muscle</tissue>
    </source>
</reference>
<dbReference type="GO" id="GO:0006367">
    <property type="term" value="P:transcription initiation at RNA polymerase II promoter"/>
    <property type="evidence" value="ECO:0007669"/>
    <property type="project" value="TreeGrafter"/>
</dbReference>
<reference evidence="2 3" key="2">
    <citation type="submission" date="2019-01" db="EMBL/GenBank/DDBJ databases">
        <title>The decoding of complex shrimp genome reveals the adaptation for benthos swimmer, frequently molting mechanism and breeding impact on genome.</title>
        <authorList>
            <person name="Sun Y."/>
            <person name="Gao Y."/>
            <person name="Yu Y."/>
        </authorList>
    </citation>
    <scope>NUCLEOTIDE SEQUENCE [LARGE SCALE GENOMIC DNA]</scope>
    <source>
        <tissue evidence="2">Muscle</tissue>
    </source>
</reference>
<dbReference type="InterPro" id="IPR036322">
    <property type="entry name" value="WD40_repeat_dom_sf"/>
</dbReference>
<dbReference type="GO" id="GO:0016251">
    <property type="term" value="F:RNA polymerase II general transcription initiation factor activity"/>
    <property type="evidence" value="ECO:0007669"/>
    <property type="project" value="TreeGrafter"/>
</dbReference>
<dbReference type="Gene3D" id="2.130.10.10">
    <property type="entry name" value="YVTN repeat-like/Quinoprotein amine dehydrogenase"/>
    <property type="match status" value="1"/>
</dbReference>
<dbReference type="SMART" id="SM00320">
    <property type="entry name" value="WD40"/>
    <property type="match status" value="1"/>
</dbReference>
<dbReference type="OrthoDB" id="10266330at2759"/>
<dbReference type="PANTHER" id="PTHR19879">
    <property type="entry name" value="TRANSCRIPTION INITIATION FACTOR TFIID"/>
    <property type="match status" value="1"/>
</dbReference>
<organism evidence="2 3">
    <name type="scientific">Penaeus vannamei</name>
    <name type="common">Whiteleg shrimp</name>
    <name type="synonym">Litopenaeus vannamei</name>
    <dbReference type="NCBI Taxonomy" id="6689"/>
    <lineage>
        <taxon>Eukaryota</taxon>
        <taxon>Metazoa</taxon>
        <taxon>Ecdysozoa</taxon>
        <taxon>Arthropoda</taxon>
        <taxon>Crustacea</taxon>
        <taxon>Multicrustacea</taxon>
        <taxon>Malacostraca</taxon>
        <taxon>Eumalacostraca</taxon>
        <taxon>Eucarida</taxon>
        <taxon>Decapoda</taxon>
        <taxon>Dendrobranchiata</taxon>
        <taxon>Penaeoidea</taxon>
        <taxon>Penaeidae</taxon>
        <taxon>Penaeus</taxon>
    </lineage>
</organism>
<dbReference type="Pfam" id="PF00400">
    <property type="entry name" value="WD40"/>
    <property type="match status" value="1"/>
</dbReference>
<dbReference type="PROSITE" id="PS50082">
    <property type="entry name" value="WD_REPEATS_2"/>
    <property type="match status" value="1"/>
</dbReference>
<dbReference type="Proteomes" id="UP000283509">
    <property type="component" value="Unassembled WGS sequence"/>
</dbReference>
<feature type="repeat" description="WD" evidence="1">
    <location>
        <begin position="77"/>
        <end position="104"/>
    </location>
</feature>
<protein>
    <submittedName>
        <fullName evidence="2">Putative transcription initiation factor TFIID subunit 5</fullName>
    </submittedName>
</protein>
<name>A0A3R7MY92_PENVA</name>
<evidence type="ECO:0000313" key="2">
    <source>
        <dbReference type="EMBL" id="ROT72569.1"/>
    </source>
</evidence>
<dbReference type="InterPro" id="IPR015943">
    <property type="entry name" value="WD40/YVTN_repeat-like_dom_sf"/>
</dbReference>
<dbReference type="GO" id="GO:0005669">
    <property type="term" value="C:transcription factor TFIID complex"/>
    <property type="evidence" value="ECO:0007669"/>
    <property type="project" value="TreeGrafter"/>
</dbReference>
<keyword evidence="2" id="KW-0648">Protein biosynthesis</keyword>
<proteinExistence type="predicted"/>
<evidence type="ECO:0000313" key="3">
    <source>
        <dbReference type="Proteomes" id="UP000283509"/>
    </source>
</evidence>
<evidence type="ECO:0000256" key="1">
    <source>
        <dbReference type="PROSITE-ProRule" id="PRU00221"/>
    </source>
</evidence>
<comment type="caution">
    <text evidence="2">The sequence shown here is derived from an EMBL/GenBank/DDBJ whole genome shotgun (WGS) entry which is preliminary data.</text>
</comment>
<dbReference type="AlphaFoldDB" id="A0A3R7MY92"/>
<accession>A0A3R7MY92</accession>
<gene>
    <name evidence="2" type="ORF">C7M84_009049</name>
</gene>
<keyword evidence="1" id="KW-0853">WD repeat</keyword>
<dbReference type="InterPro" id="IPR001680">
    <property type="entry name" value="WD40_rpt"/>
</dbReference>
<keyword evidence="3" id="KW-1185">Reference proteome</keyword>
<dbReference type="PANTHER" id="PTHR19879:SF1">
    <property type="entry name" value="CANNONBALL-RELATED"/>
    <property type="match status" value="1"/>
</dbReference>
<dbReference type="GO" id="GO:0003743">
    <property type="term" value="F:translation initiation factor activity"/>
    <property type="evidence" value="ECO:0007669"/>
    <property type="project" value="UniProtKB-KW"/>
</dbReference>
<dbReference type="EMBL" id="QCYY01002135">
    <property type="protein sequence ID" value="ROT72569.1"/>
    <property type="molecule type" value="Genomic_DNA"/>
</dbReference>
<dbReference type="SUPFAM" id="SSF50978">
    <property type="entry name" value="WD40 repeat-like"/>
    <property type="match status" value="1"/>
</dbReference>
<dbReference type="STRING" id="6689.A0A3R7MY92"/>